<dbReference type="SUPFAM" id="SSF55920">
    <property type="entry name" value="Creatinase/aminopeptidase"/>
    <property type="match status" value="1"/>
</dbReference>
<dbReference type="PANTHER" id="PTHR46112">
    <property type="entry name" value="AMINOPEPTIDASE"/>
    <property type="match status" value="1"/>
</dbReference>
<keyword evidence="2" id="KW-0378">Hydrolase</keyword>
<dbReference type="EMBL" id="WBVM01000001">
    <property type="protein sequence ID" value="KAB2812719.1"/>
    <property type="molecule type" value="Genomic_DNA"/>
</dbReference>
<keyword evidence="2" id="KW-0645">Protease</keyword>
<organism evidence="2 3">
    <name type="scientific">Nocardioides simplex</name>
    <name type="common">Arthrobacter simplex</name>
    <dbReference type="NCBI Taxonomy" id="2045"/>
    <lineage>
        <taxon>Bacteria</taxon>
        <taxon>Bacillati</taxon>
        <taxon>Actinomycetota</taxon>
        <taxon>Actinomycetes</taxon>
        <taxon>Propionibacteriales</taxon>
        <taxon>Nocardioidaceae</taxon>
        <taxon>Pimelobacter</taxon>
    </lineage>
</organism>
<dbReference type="Pfam" id="PF00557">
    <property type="entry name" value="Peptidase_M24"/>
    <property type="match status" value="1"/>
</dbReference>
<dbReference type="GO" id="GO:0004177">
    <property type="term" value="F:aminopeptidase activity"/>
    <property type="evidence" value="ECO:0007669"/>
    <property type="project" value="UniProtKB-KW"/>
</dbReference>
<dbReference type="PANTHER" id="PTHR46112:SF2">
    <property type="entry name" value="XAA-PRO AMINOPEPTIDASE P-RELATED"/>
    <property type="match status" value="1"/>
</dbReference>
<reference evidence="2 3" key="1">
    <citation type="submission" date="2019-09" db="EMBL/GenBank/DDBJ databases">
        <title>Pimelobacter sp. isolated from Paulinella.</title>
        <authorList>
            <person name="Jeong S.E."/>
        </authorList>
    </citation>
    <scope>NUCLEOTIDE SEQUENCE [LARGE SCALE GENOMIC DNA]</scope>
    <source>
        <strain evidence="2 3">Pch-N</strain>
    </source>
</reference>
<keyword evidence="2" id="KW-0031">Aminopeptidase</keyword>
<dbReference type="AlphaFoldDB" id="A0A7J5E389"/>
<dbReference type="CDD" id="cd01066">
    <property type="entry name" value="APP_MetAP"/>
    <property type="match status" value="1"/>
</dbReference>
<dbReference type="InterPro" id="IPR050659">
    <property type="entry name" value="Peptidase_M24B"/>
</dbReference>
<proteinExistence type="predicted"/>
<dbReference type="Proteomes" id="UP000449906">
    <property type="component" value="Unassembled WGS sequence"/>
</dbReference>
<evidence type="ECO:0000259" key="1">
    <source>
        <dbReference type="Pfam" id="PF00557"/>
    </source>
</evidence>
<evidence type="ECO:0000313" key="2">
    <source>
        <dbReference type="EMBL" id="KAB2812719.1"/>
    </source>
</evidence>
<dbReference type="Gene3D" id="3.90.230.10">
    <property type="entry name" value="Creatinase/methionine aminopeptidase superfamily"/>
    <property type="match status" value="1"/>
</dbReference>
<accession>A0A7J5E389</accession>
<evidence type="ECO:0000313" key="3">
    <source>
        <dbReference type="Proteomes" id="UP000449906"/>
    </source>
</evidence>
<protein>
    <submittedName>
        <fullName evidence="2">Aminopeptidase P family protein</fullName>
    </submittedName>
</protein>
<name>A0A7J5E389_NOCSI</name>
<feature type="domain" description="Peptidase M24" evidence="1">
    <location>
        <begin position="171"/>
        <end position="385"/>
    </location>
</feature>
<comment type="caution">
    <text evidence="2">The sequence shown here is derived from an EMBL/GenBank/DDBJ whole genome shotgun (WGS) entry which is preliminary data.</text>
</comment>
<sequence>MLFDKDEYHGRWNRLYDSIEAAGARTAVVWQRSAGGYDRAGDLHWLCNYASLASGQEPSVATWPGIGRGFAALVFHDRQEPTLHIAEPVELVDETEIAPLAIHSHENLPAGVGAQLAGLGVEGTVLHNADDFLPILFGRELAAAAPGITFEHDDHLIYRAHRIKSPAEHEVMREAGRVASSALTALMSGLMSGQSEREASAAAAAAIVRGGGGFQRIGVAHGARSERVFWSSSMYGYSDETPATGDLVRGWVYGPIYGGYWLDPGRTAVVGNKPTAAQRTLLEAGNDVVERLLDAIRPGVSSADVGLLGDELMAAAGNEAEGDYWELYGHGVGKDFYLPPAIPAHGSYAGLVDTYDVGMAVTVEIFLRHAGVGMATFERTGLVTERGVELLDDTPMIWW</sequence>
<gene>
    <name evidence="2" type="ORF">F9L07_13320</name>
</gene>
<dbReference type="InterPro" id="IPR000994">
    <property type="entry name" value="Pept_M24"/>
</dbReference>
<dbReference type="InterPro" id="IPR036005">
    <property type="entry name" value="Creatinase/aminopeptidase-like"/>
</dbReference>
<dbReference type="RefSeq" id="WP_151580062.1">
    <property type="nucleotide sequence ID" value="NZ_WBVM01000001.1"/>
</dbReference>